<keyword evidence="2" id="KW-0539">Nucleus</keyword>
<protein>
    <recommendedName>
        <fullName evidence="3">Transcription initiation factor TFIID subunit 1 histone acetyltransferase domain-containing protein</fullName>
    </recommendedName>
</protein>
<dbReference type="GO" id="GO:0004402">
    <property type="term" value="F:histone acetyltransferase activity"/>
    <property type="evidence" value="ECO:0007669"/>
    <property type="project" value="InterPro"/>
</dbReference>
<dbReference type="GO" id="GO:0005669">
    <property type="term" value="C:transcription factor TFIID complex"/>
    <property type="evidence" value="ECO:0007669"/>
    <property type="project" value="InterPro"/>
</dbReference>
<evidence type="ECO:0000313" key="4">
    <source>
        <dbReference type="EMBL" id="VEL36033.1"/>
    </source>
</evidence>
<comment type="caution">
    <text evidence="4">The sequence shown here is derived from an EMBL/GenBank/DDBJ whole genome shotgun (WGS) entry which is preliminary data.</text>
</comment>
<keyword evidence="5" id="KW-1185">Reference proteome</keyword>
<dbReference type="GO" id="GO:0016251">
    <property type="term" value="F:RNA polymerase II general transcription initiation factor activity"/>
    <property type="evidence" value="ECO:0007669"/>
    <property type="project" value="InterPro"/>
</dbReference>
<organism evidence="4 5">
    <name type="scientific">Protopolystoma xenopodis</name>
    <dbReference type="NCBI Taxonomy" id="117903"/>
    <lineage>
        <taxon>Eukaryota</taxon>
        <taxon>Metazoa</taxon>
        <taxon>Spiralia</taxon>
        <taxon>Lophotrochozoa</taxon>
        <taxon>Platyhelminthes</taxon>
        <taxon>Monogenea</taxon>
        <taxon>Polyopisthocotylea</taxon>
        <taxon>Polystomatidea</taxon>
        <taxon>Polystomatidae</taxon>
        <taxon>Protopolystoma</taxon>
    </lineage>
</organism>
<reference evidence="4" key="1">
    <citation type="submission" date="2018-11" db="EMBL/GenBank/DDBJ databases">
        <authorList>
            <consortium name="Pathogen Informatics"/>
        </authorList>
    </citation>
    <scope>NUCLEOTIDE SEQUENCE</scope>
</reference>
<dbReference type="OrthoDB" id="5752at2759"/>
<feature type="domain" description="Transcription initiation factor TFIID subunit 1 histone acetyltransferase" evidence="3">
    <location>
        <begin position="89"/>
        <end position="310"/>
    </location>
</feature>
<dbReference type="PANTHER" id="PTHR13900:SF0">
    <property type="entry name" value="TRANSCRIPTION INITIATION FACTOR TFIID SUBUNIT 1"/>
    <property type="match status" value="1"/>
</dbReference>
<evidence type="ECO:0000256" key="1">
    <source>
        <dbReference type="ARBA" id="ARBA00004123"/>
    </source>
</evidence>
<evidence type="ECO:0000256" key="2">
    <source>
        <dbReference type="ARBA" id="ARBA00023242"/>
    </source>
</evidence>
<sequence>MVSCSDDVRGMADESSARIDRYCRTAYRGLIRANLKSLFQGNPSAAYGGNNIRIPFIFLFKYLRGPMSQYNLPLPVNNLTRTISRKAREREEEKAATGGGDIFFMRSPVDLTGCDGDIVLFEYSEEYPPIMMQCGMATRVINYYRPLHPKDPSLSPAIGYSSEPPDLPYGSLVYVGRNDSPFLGVIRPGGCLQALENNMFRSPIFFHRVPCTDFLMIRNRNGLSIRRLHTAFCVGQEVPLMEVSGPNSKRANNFVRDFLQAYILRLFLRSIDEPKRIKIEEIRKAFPNHSECSVRKRLKVCADFRRTGEFSCFFKSSIL</sequence>
<evidence type="ECO:0000259" key="3">
    <source>
        <dbReference type="Pfam" id="PF12157"/>
    </source>
</evidence>
<dbReference type="InterPro" id="IPR022591">
    <property type="entry name" value="TAF1_HAT_dom"/>
</dbReference>
<comment type="subcellular location">
    <subcellularLocation>
        <location evidence="1">Nucleus</location>
    </subcellularLocation>
</comment>
<dbReference type="InterPro" id="IPR040240">
    <property type="entry name" value="TAF1"/>
</dbReference>
<dbReference type="EMBL" id="CAAALY010251241">
    <property type="protein sequence ID" value="VEL36033.1"/>
    <property type="molecule type" value="Genomic_DNA"/>
</dbReference>
<dbReference type="AlphaFoldDB" id="A0A3S5C550"/>
<dbReference type="Proteomes" id="UP000784294">
    <property type="component" value="Unassembled WGS sequence"/>
</dbReference>
<dbReference type="GO" id="GO:0051123">
    <property type="term" value="P:RNA polymerase II preinitiation complex assembly"/>
    <property type="evidence" value="ECO:0007669"/>
    <property type="project" value="TreeGrafter"/>
</dbReference>
<gene>
    <name evidence="4" type="ORF">PXEA_LOCUS29473</name>
</gene>
<dbReference type="Pfam" id="PF12157">
    <property type="entry name" value="DUF3591"/>
    <property type="match status" value="1"/>
</dbReference>
<evidence type="ECO:0000313" key="5">
    <source>
        <dbReference type="Proteomes" id="UP000784294"/>
    </source>
</evidence>
<name>A0A3S5C550_9PLAT</name>
<dbReference type="PANTHER" id="PTHR13900">
    <property type="entry name" value="TRANSCRIPTION INITIATION FACTOR TFIID"/>
    <property type="match status" value="1"/>
</dbReference>
<proteinExistence type="predicted"/>
<accession>A0A3S5C550</accession>
<dbReference type="GO" id="GO:0017025">
    <property type="term" value="F:TBP-class protein binding"/>
    <property type="evidence" value="ECO:0007669"/>
    <property type="project" value="InterPro"/>
</dbReference>